<comment type="subcellular location">
    <subcellularLocation>
        <location evidence="5">Cell membrane</location>
        <topology evidence="5">Multi-pass membrane protein</topology>
    </subcellularLocation>
    <subcellularLocation>
        <location evidence="1">Membrane</location>
        <topology evidence="1">Multi-pass membrane protein</topology>
    </subcellularLocation>
</comment>
<dbReference type="GO" id="GO:0043953">
    <property type="term" value="P:protein transport by the Tat complex"/>
    <property type="evidence" value="ECO:0007669"/>
    <property type="project" value="UniProtKB-UniRule"/>
</dbReference>
<dbReference type="NCBIfam" id="TIGR00945">
    <property type="entry name" value="tatC"/>
    <property type="match status" value="1"/>
</dbReference>
<dbReference type="RefSeq" id="WP_245726395.1">
    <property type="nucleotide sequence ID" value="NZ_FNNQ01000023.1"/>
</dbReference>
<comment type="similarity">
    <text evidence="5">Belongs to the TatC family.</text>
</comment>
<dbReference type="InterPro" id="IPR002033">
    <property type="entry name" value="TatC"/>
</dbReference>
<evidence type="ECO:0000256" key="1">
    <source>
        <dbReference type="ARBA" id="ARBA00004141"/>
    </source>
</evidence>
<sequence length="263" mass="30546">MSDKHQNWMAHLGELRIRIMVVLAIFVVSLAIGFYFAQPIIDWMLKDILSGSLEKRVKLHVFSPGESLSIYMQFAFLLAVILTLPVGLYQLWRFVSPGLTVKEQKATLRYIPLAMILFTGGLAFAYYLIIPFILHFMTALTERLGAQETYGMYEFFRFIFRILFPIALLFELPVLILFLTRLRVLNPDLLRRGRRYAWLAMVILSSLITPPDFVSNILVSIPLILLYEVSIFLADRVSKQLVIEDAAVEKRWREEDQEWSSFD</sequence>
<dbReference type="GO" id="GO:0033281">
    <property type="term" value="C:TAT protein transport complex"/>
    <property type="evidence" value="ECO:0007669"/>
    <property type="project" value="UniProtKB-UniRule"/>
</dbReference>
<dbReference type="EMBL" id="FNNQ01000023">
    <property type="protein sequence ID" value="SDX54504.1"/>
    <property type="molecule type" value="Genomic_DNA"/>
</dbReference>
<evidence type="ECO:0000256" key="2">
    <source>
        <dbReference type="ARBA" id="ARBA00022692"/>
    </source>
</evidence>
<comment type="subunit">
    <text evidence="5">Forms a complex with TatA.</text>
</comment>
<proteinExistence type="inferred from homology"/>
<dbReference type="HAMAP" id="MF_00902">
    <property type="entry name" value="TatC"/>
    <property type="match status" value="1"/>
</dbReference>
<evidence type="ECO:0000256" key="4">
    <source>
        <dbReference type="ARBA" id="ARBA00023136"/>
    </source>
</evidence>
<dbReference type="Pfam" id="PF00902">
    <property type="entry name" value="TatC"/>
    <property type="match status" value="1"/>
</dbReference>
<dbReference type="PRINTS" id="PR01840">
    <property type="entry name" value="TATCFAMILY"/>
</dbReference>
<evidence type="ECO:0000256" key="3">
    <source>
        <dbReference type="ARBA" id="ARBA00022989"/>
    </source>
</evidence>
<keyword evidence="5" id="KW-0811">Translocation</keyword>
<dbReference type="Proteomes" id="UP000198534">
    <property type="component" value="Unassembled WGS sequence"/>
</dbReference>
<evidence type="ECO:0000313" key="7">
    <source>
        <dbReference type="Proteomes" id="UP000198534"/>
    </source>
</evidence>
<evidence type="ECO:0000256" key="5">
    <source>
        <dbReference type="HAMAP-Rule" id="MF_00902"/>
    </source>
</evidence>
<organism evidence="6 7">
    <name type="scientific">Marininema mesophilum</name>
    <dbReference type="NCBI Taxonomy" id="1048340"/>
    <lineage>
        <taxon>Bacteria</taxon>
        <taxon>Bacillati</taxon>
        <taxon>Bacillota</taxon>
        <taxon>Bacilli</taxon>
        <taxon>Bacillales</taxon>
        <taxon>Thermoactinomycetaceae</taxon>
        <taxon>Marininema</taxon>
    </lineage>
</organism>
<comment type="caution">
    <text evidence="5">Lacks conserved residue(s) required for the propagation of feature annotation.</text>
</comment>
<reference evidence="6 7" key="1">
    <citation type="submission" date="2016-10" db="EMBL/GenBank/DDBJ databases">
        <authorList>
            <person name="de Groot N.N."/>
        </authorList>
    </citation>
    <scope>NUCLEOTIDE SEQUENCE [LARGE SCALE GENOMIC DNA]</scope>
    <source>
        <strain evidence="6 7">DSM 45610</strain>
    </source>
</reference>
<feature type="transmembrane region" description="Helical" evidence="5">
    <location>
        <begin position="158"/>
        <end position="184"/>
    </location>
</feature>
<keyword evidence="5" id="KW-1003">Cell membrane</keyword>
<keyword evidence="5" id="KW-0813">Transport</keyword>
<dbReference type="PANTHER" id="PTHR30371">
    <property type="entry name" value="SEC-INDEPENDENT PROTEIN TRANSLOCASE PROTEIN TATC"/>
    <property type="match status" value="1"/>
</dbReference>
<keyword evidence="7" id="KW-1185">Reference proteome</keyword>
<accession>A0A1H3CLP0</accession>
<comment type="function">
    <text evidence="5">Part of the twin-arginine translocation (Tat) system that transports large folded proteins containing a characteristic twin-arginine motif in their signal peptide across membranes.</text>
</comment>
<keyword evidence="4 5" id="KW-0472">Membrane</keyword>
<dbReference type="STRING" id="1048340.SAMN05444487_12320"/>
<dbReference type="GO" id="GO:0009977">
    <property type="term" value="F:proton motive force dependent protein transmembrane transporter activity"/>
    <property type="evidence" value="ECO:0007669"/>
    <property type="project" value="TreeGrafter"/>
</dbReference>
<gene>
    <name evidence="5" type="primary">tatC</name>
    <name evidence="6" type="ORF">SAMN05444487_12320</name>
</gene>
<feature type="transmembrane region" description="Helical" evidence="5">
    <location>
        <begin position="113"/>
        <end position="138"/>
    </location>
</feature>
<keyword evidence="3 5" id="KW-1133">Transmembrane helix</keyword>
<keyword evidence="2 5" id="KW-0812">Transmembrane</keyword>
<feature type="transmembrane region" description="Helical" evidence="5">
    <location>
        <begin position="70"/>
        <end position="92"/>
    </location>
</feature>
<dbReference type="GO" id="GO:0065002">
    <property type="term" value="P:intracellular protein transmembrane transport"/>
    <property type="evidence" value="ECO:0007669"/>
    <property type="project" value="TreeGrafter"/>
</dbReference>
<evidence type="ECO:0000313" key="6">
    <source>
        <dbReference type="EMBL" id="SDX54504.1"/>
    </source>
</evidence>
<dbReference type="AlphaFoldDB" id="A0A1H3CLP0"/>
<feature type="transmembrane region" description="Helical" evidence="5">
    <location>
        <begin position="21"/>
        <end position="41"/>
    </location>
</feature>
<keyword evidence="5" id="KW-0653">Protein transport</keyword>
<protein>
    <recommendedName>
        <fullName evidence="5">Sec-independent protein translocase protein TatC</fullName>
    </recommendedName>
</protein>
<name>A0A1H3CLP0_9BACL</name>
<dbReference type="PANTHER" id="PTHR30371:SF0">
    <property type="entry name" value="SEC-INDEPENDENT PROTEIN TRANSLOCASE PROTEIN TATC, CHLOROPLASTIC-RELATED"/>
    <property type="match status" value="1"/>
</dbReference>